<dbReference type="PANTHER" id="PTHR43072">
    <property type="entry name" value="N-ACETYLTRANSFERASE"/>
    <property type="match status" value="1"/>
</dbReference>
<name>A0ABP6Z8U0_9ACTN</name>
<dbReference type="EMBL" id="BAAAZO010000002">
    <property type="protein sequence ID" value="GAA3599454.1"/>
    <property type="molecule type" value="Genomic_DNA"/>
</dbReference>
<reference evidence="3" key="1">
    <citation type="journal article" date="2019" name="Int. J. Syst. Evol. Microbiol.">
        <title>The Global Catalogue of Microorganisms (GCM) 10K type strain sequencing project: providing services to taxonomists for standard genome sequencing and annotation.</title>
        <authorList>
            <consortium name="The Broad Institute Genomics Platform"/>
            <consortium name="The Broad Institute Genome Sequencing Center for Infectious Disease"/>
            <person name="Wu L."/>
            <person name="Ma J."/>
        </authorList>
    </citation>
    <scope>NUCLEOTIDE SEQUENCE [LARGE SCALE GENOMIC DNA]</scope>
    <source>
        <strain evidence="3">JCM 16902</strain>
    </source>
</reference>
<gene>
    <name evidence="2" type="ORF">GCM10022223_13640</name>
</gene>
<dbReference type="InterPro" id="IPR016181">
    <property type="entry name" value="Acyl_CoA_acyltransferase"/>
</dbReference>
<dbReference type="Gene3D" id="3.40.630.30">
    <property type="match status" value="1"/>
</dbReference>
<protein>
    <submittedName>
        <fullName evidence="2">GNAT family N-acetyltransferase</fullName>
    </submittedName>
</protein>
<sequence>MHIRSATPADLDALLAFPPDPAVATIGPQRLRDELAAGRLRWPWIRLVLDQDGTLLGRALWWGRSDSPAPLALDCLHLLERVPDRAGVAADLLVSAHRELVGSAPPPAYQLTLPAHWRNDPAVRDAVDWRLHAAAAAALTEPVERFRYVWEPAAGQPAPTPRLRMRPGTDQEFLDLFERAAVGSLDIGTRRALAVMTPAAQARDDFEFYVGCPGERDWWRAATTAAGEPVGFIVPSATPYHRNVGYLGVVPAHRGQGFVHDLLAEITRFHASQGSEYITATTDLTNVPMARAFDRAGYRVTEIRLLLEAPRASA</sequence>
<dbReference type="PANTHER" id="PTHR43072:SF60">
    <property type="entry name" value="L-2,4-DIAMINOBUTYRIC ACID ACETYLTRANSFERASE"/>
    <property type="match status" value="1"/>
</dbReference>
<evidence type="ECO:0000313" key="3">
    <source>
        <dbReference type="Proteomes" id="UP001501074"/>
    </source>
</evidence>
<organism evidence="2 3">
    <name type="scientific">Kineosporia mesophila</name>
    <dbReference type="NCBI Taxonomy" id="566012"/>
    <lineage>
        <taxon>Bacteria</taxon>
        <taxon>Bacillati</taxon>
        <taxon>Actinomycetota</taxon>
        <taxon>Actinomycetes</taxon>
        <taxon>Kineosporiales</taxon>
        <taxon>Kineosporiaceae</taxon>
        <taxon>Kineosporia</taxon>
    </lineage>
</organism>
<accession>A0ABP6Z8U0</accession>
<evidence type="ECO:0000313" key="2">
    <source>
        <dbReference type="EMBL" id="GAA3599454.1"/>
    </source>
</evidence>
<dbReference type="Proteomes" id="UP001501074">
    <property type="component" value="Unassembled WGS sequence"/>
</dbReference>
<proteinExistence type="predicted"/>
<dbReference type="InterPro" id="IPR000182">
    <property type="entry name" value="GNAT_dom"/>
</dbReference>
<dbReference type="SUPFAM" id="SSF55729">
    <property type="entry name" value="Acyl-CoA N-acyltransferases (Nat)"/>
    <property type="match status" value="1"/>
</dbReference>
<evidence type="ECO:0000259" key="1">
    <source>
        <dbReference type="PROSITE" id="PS51186"/>
    </source>
</evidence>
<dbReference type="RefSeq" id="WP_231489009.1">
    <property type="nucleotide sequence ID" value="NZ_BAAAZO010000002.1"/>
</dbReference>
<feature type="domain" description="N-acetyltransferase" evidence="1">
    <location>
        <begin position="163"/>
        <end position="314"/>
    </location>
</feature>
<dbReference type="Pfam" id="PF00583">
    <property type="entry name" value="Acetyltransf_1"/>
    <property type="match status" value="1"/>
</dbReference>
<dbReference type="CDD" id="cd04301">
    <property type="entry name" value="NAT_SF"/>
    <property type="match status" value="1"/>
</dbReference>
<keyword evidence="3" id="KW-1185">Reference proteome</keyword>
<dbReference type="PROSITE" id="PS51186">
    <property type="entry name" value="GNAT"/>
    <property type="match status" value="1"/>
</dbReference>
<comment type="caution">
    <text evidence="2">The sequence shown here is derived from an EMBL/GenBank/DDBJ whole genome shotgun (WGS) entry which is preliminary data.</text>
</comment>